<dbReference type="PANTHER" id="PTHR47926">
    <property type="entry name" value="PENTATRICOPEPTIDE REPEAT-CONTAINING PROTEIN"/>
    <property type="match status" value="1"/>
</dbReference>
<dbReference type="InterPro" id="IPR023123">
    <property type="entry name" value="Tubulin_C"/>
</dbReference>
<comment type="caution">
    <text evidence="20">The sequence shown here is derived from an EMBL/GenBank/DDBJ whole genome shotgun (WGS) entry which is preliminary data.</text>
</comment>
<dbReference type="InterPro" id="IPR008280">
    <property type="entry name" value="Tub_FtsZ_C"/>
</dbReference>
<evidence type="ECO:0000256" key="14">
    <source>
        <dbReference type="ARBA" id="ARBA00034296"/>
    </source>
</evidence>
<dbReference type="Gene3D" id="1.10.287.600">
    <property type="entry name" value="Helix hairpin bin"/>
    <property type="match status" value="1"/>
</dbReference>
<feature type="repeat" description="PPR" evidence="16">
    <location>
        <begin position="215"/>
        <end position="249"/>
    </location>
</feature>
<feature type="region of interest" description="Disordered" evidence="17">
    <location>
        <begin position="21"/>
        <end position="44"/>
    </location>
</feature>
<name>A0A5N6N3P5_9ASTR</name>
<dbReference type="InterPro" id="IPR017975">
    <property type="entry name" value="Tubulin_CS"/>
</dbReference>
<accession>A0A5N6N3P5</accession>
<evidence type="ECO:0000256" key="2">
    <source>
        <dbReference type="ARBA" id="ARBA00004245"/>
    </source>
</evidence>
<evidence type="ECO:0000256" key="6">
    <source>
        <dbReference type="ARBA" id="ARBA00022490"/>
    </source>
</evidence>
<comment type="catalytic activity">
    <reaction evidence="15">
        <text>GTP + H2O = GDP + phosphate + H(+)</text>
        <dbReference type="Rhea" id="RHEA:19669"/>
        <dbReference type="ChEBI" id="CHEBI:15377"/>
        <dbReference type="ChEBI" id="CHEBI:15378"/>
        <dbReference type="ChEBI" id="CHEBI:37565"/>
        <dbReference type="ChEBI" id="CHEBI:43474"/>
        <dbReference type="ChEBI" id="CHEBI:58189"/>
    </reaction>
    <physiologicalReaction direction="left-to-right" evidence="15">
        <dbReference type="Rhea" id="RHEA:19670"/>
    </physiologicalReaction>
</comment>
<evidence type="ECO:0000256" key="17">
    <source>
        <dbReference type="SAM" id="MobiDB-lite"/>
    </source>
</evidence>
<keyword evidence="11" id="KW-0460">Magnesium</keyword>
<evidence type="ECO:0000256" key="15">
    <source>
        <dbReference type="ARBA" id="ARBA00049117"/>
    </source>
</evidence>
<evidence type="ECO:0000256" key="1">
    <source>
        <dbReference type="ARBA" id="ARBA00001946"/>
    </source>
</evidence>
<evidence type="ECO:0000256" key="3">
    <source>
        <dbReference type="ARBA" id="ARBA00006643"/>
    </source>
</evidence>
<comment type="function">
    <text evidence="14">Tubulin is the major constituent of microtubules, a cylinder consisting of laterally associated linear protofilaments composed of alpha- and beta-tubulin heterodimers. Microtubules grow by the addition of GTP-tubulin dimers to the microtubule end, where a stabilizing cap forms. Below the cap, tubulin dimers are in GDP-bound state, owing to GTPase activity of alpha-tubulin.</text>
</comment>
<evidence type="ECO:0000256" key="16">
    <source>
        <dbReference type="PROSITE-ProRule" id="PRU00708"/>
    </source>
</evidence>
<dbReference type="InterPro" id="IPR011990">
    <property type="entry name" value="TPR-like_helical_dom_sf"/>
</dbReference>
<dbReference type="GO" id="GO:0008270">
    <property type="term" value="F:zinc ion binding"/>
    <property type="evidence" value="ECO:0007669"/>
    <property type="project" value="InterPro"/>
</dbReference>
<reference evidence="20 21" key="1">
    <citation type="submission" date="2019-05" db="EMBL/GenBank/DDBJ databases">
        <title>Mikania micrantha, genome provides insights into the molecular mechanism of rapid growth.</title>
        <authorList>
            <person name="Liu B."/>
        </authorList>
    </citation>
    <scope>NUCLEOTIDE SEQUENCE [LARGE SCALE GENOMIC DNA]</scope>
    <source>
        <strain evidence="20">NLD-2019</strain>
        <tissue evidence="20">Leaf</tissue>
    </source>
</reference>
<comment type="similarity">
    <text evidence="3">Belongs to the PPR family. PCMP-H subfamily.</text>
</comment>
<dbReference type="AlphaFoldDB" id="A0A5N6N3P5"/>
<sequence length="1115" mass="124003">MLMLPQVKPTKIRSLSNKINVPRVSNHPIQEPERDSSSLERELGNSLDDDTYTKLVQSSTHSRCSDHGKLVQSHMVKTGHSPRLFLQNTLMNMYLKCNEPDSALQLFDEMPQRNIVSWNSLISGYTQLGQYTDATEVFRVARIENVNVSKYTYASMLSICGRTSDLKLGKIIHGLIILSGVSLDAFLTNPLVAMYSECGRVDQARIAFDKCDGLDDVSWNSMISGYVKAGLHNEMLQILVKMHQNGVNFSSYVLGSVLKACCTGFKSCLTWGKLLHGCSVKLGWDLDVIVGTAILDMYAKIGDLNDAILVFNILRDKNVVMYNAMIAGMLRGEGINDELVKKSLNLFVDMQRGGLRPSEFTFSTMIKACIAFQEMEYGKQIHAHVIKNNLQSNEHIGSEQIQCYSVKTGVIESSVVVNSLIYMYAKSGDIDSANRMFEVADKFDVVSWSVMICSAAYHGCAKEALTIFDLMISSGIVPNDVAFLGVLTACSHGGLVEEGFRCYETMKRDYGMTPTEKHSACIVDLFGRAGRLSDAESFIISSGFSHAPIMWRSLLSSCRIHKNAEIGKRVAERLIKLEPQASSSYVLLYNIYNEAGLETQATKVRDLMTYRRIKKEPGLSWTEVGNQVHSFLVGDKSHPQSEKIYEKLHDVLEKIGCVDRKNINGLTVNHHSEKLAVVLGLISLPVSAPVRVMKNLRVCQDCHTVMKLISKVENREIILRDPIRFHRFRDGSCSCGDYWLEILVGNFIALNMAFNLMDLCVPIPQMIPLGPSSAKAGPGMGREIIDHCVDRVRKLADSCSNLQGFMVFNAVGGGTGSGLGSLLLERLSGEYAKTLKLGFTIFPSPKVSTAVVEPYNAVLSTHSMIEHTDIVVQLDNEAIYDICRTGLRLEKPSYRNLNRLISQTISSLTTSLRFNGSMNVDISEFQTNLVPFPRIHFMLSSYAPVISSARAYHELCSVSEITNAVFEPSNMMAKCDPRHGKYMACCLMYRGDIAPKDVNTAVGSIKTKKTVQFVDWCPTGFKCGINYQAPSVVPGGDLAKVKRAVCMISNNTAVSEVFSRIDHKFDAMFAKRAFVHWYLGEGMEEGELSEAREDLAALEKDYEEVLQDGQEDEDY</sequence>
<dbReference type="FunFam" id="3.40.50.1440:FF:000040">
    <property type="entry name" value="Tubulin alpha chain"/>
    <property type="match status" value="1"/>
</dbReference>
<dbReference type="Pfam" id="PF20430">
    <property type="entry name" value="Eplus_motif"/>
    <property type="match status" value="1"/>
</dbReference>
<dbReference type="PRINTS" id="PR01162">
    <property type="entry name" value="ALPHATUBULIN"/>
</dbReference>
<dbReference type="Gene3D" id="3.40.50.1440">
    <property type="entry name" value="Tubulin/FtsZ, GTPase domain"/>
    <property type="match status" value="1"/>
</dbReference>
<dbReference type="FunFam" id="1.25.40.10:FF:000227">
    <property type="entry name" value="Pentatricopeptide repeat-containing protein At3g13880"/>
    <property type="match status" value="1"/>
</dbReference>
<dbReference type="OrthoDB" id="1860728at2759"/>
<dbReference type="Gene3D" id="3.30.1330.20">
    <property type="entry name" value="Tubulin/FtsZ, C-terminal domain"/>
    <property type="match status" value="1"/>
</dbReference>
<keyword evidence="9" id="KW-0547">Nucleotide-binding</keyword>
<evidence type="ECO:0000256" key="4">
    <source>
        <dbReference type="ARBA" id="ARBA00009636"/>
    </source>
</evidence>
<keyword evidence="12" id="KW-0342">GTP-binding</keyword>
<dbReference type="GO" id="GO:0005874">
    <property type="term" value="C:microtubule"/>
    <property type="evidence" value="ECO:0007669"/>
    <property type="project" value="UniProtKB-KW"/>
</dbReference>
<keyword evidence="10" id="KW-0378">Hydrolase</keyword>
<evidence type="ECO:0000259" key="18">
    <source>
        <dbReference type="SMART" id="SM00864"/>
    </source>
</evidence>
<keyword evidence="21" id="KW-1185">Reference proteome</keyword>
<dbReference type="InterPro" id="IPR018316">
    <property type="entry name" value="Tubulin/FtsZ_2-layer-sand-dom"/>
</dbReference>
<dbReference type="Pfam" id="PF13041">
    <property type="entry name" value="PPR_2"/>
    <property type="match status" value="3"/>
</dbReference>
<dbReference type="CDD" id="cd02186">
    <property type="entry name" value="alpha_tubulin"/>
    <property type="match status" value="1"/>
</dbReference>
<dbReference type="SMART" id="SM00865">
    <property type="entry name" value="Tubulin_C"/>
    <property type="match status" value="1"/>
</dbReference>
<comment type="similarity">
    <text evidence="4">Belongs to the tubulin family.</text>
</comment>
<protein>
    <recommendedName>
        <fullName evidence="22">Tubulin alpha chain</fullName>
    </recommendedName>
</protein>
<evidence type="ECO:0000256" key="7">
    <source>
        <dbReference type="ARBA" id="ARBA00022701"/>
    </source>
</evidence>
<dbReference type="InterPro" id="IPR002452">
    <property type="entry name" value="Alpha_tubulin"/>
</dbReference>
<comment type="subunit">
    <text evidence="5">Dimer of alpha and beta chains. A typical microtubule is a hollow water-filled tube with an outer diameter of 25 nm and an inner diameter of 15 nM. Alpha-beta heterodimers associate head-to-tail to form protofilaments running lengthwise along the microtubule wall with the beta-tubulin subunit facing the microtubule plus end conferring a structural polarity. Microtubules usually have 13 protofilaments but different protofilament numbers can be found in some organisms and specialized cells.</text>
</comment>
<dbReference type="InterPro" id="IPR046960">
    <property type="entry name" value="PPR_At4g14850-like_plant"/>
</dbReference>
<dbReference type="InterPro" id="IPR037103">
    <property type="entry name" value="Tubulin/FtsZ-like_C"/>
</dbReference>
<evidence type="ECO:0000256" key="12">
    <source>
        <dbReference type="ARBA" id="ARBA00023134"/>
    </source>
</evidence>
<evidence type="ECO:0000313" key="21">
    <source>
        <dbReference type="Proteomes" id="UP000326396"/>
    </source>
</evidence>
<dbReference type="InterPro" id="IPR000217">
    <property type="entry name" value="Tubulin"/>
</dbReference>
<feature type="domain" description="Tubulin/FtsZ 2-layer sandwich" evidence="19">
    <location>
        <begin position="918"/>
        <end position="1063"/>
    </location>
</feature>
<evidence type="ECO:0000256" key="8">
    <source>
        <dbReference type="ARBA" id="ARBA00022737"/>
    </source>
</evidence>
<evidence type="ECO:0000256" key="13">
    <source>
        <dbReference type="ARBA" id="ARBA00023212"/>
    </source>
</evidence>
<dbReference type="Proteomes" id="UP000326396">
    <property type="component" value="Linkage Group LG3"/>
</dbReference>
<dbReference type="NCBIfam" id="TIGR00756">
    <property type="entry name" value="PPR"/>
    <property type="match status" value="4"/>
</dbReference>
<dbReference type="InterPro" id="IPR046849">
    <property type="entry name" value="E2_motif"/>
</dbReference>
<organism evidence="20 21">
    <name type="scientific">Mikania micrantha</name>
    <name type="common">bitter vine</name>
    <dbReference type="NCBI Taxonomy" id="192012"/>
    <lineage>
        <taxon>Eukaryota</taxon>
        <taxon>Viridiplantae</taxon>
        <taxon>Streptophyta</taxon>
        <taxon>Embryophyta</taxon>
        <taxon>Tracheophyta</taxon>
        <taxon>Spermatophyta</taxon>
        <taxon>Magnoliopsida</taxon>
        <taxon>eudicotyledons</taxon>
        <taxon>Gunneridae</taxon>
        <taxon>Pentapetalae</taxon>
        <taxon>asterids</taxon>
        <taxon>campanulids</taxon>
        <taxon>Asterales</taxon>
        <taxon>Asteraceae</taxon>
        <taxon>Asteroideae</taxon>
        <taxon>Heliantheae alliance</taxon>
        <taxon>Eupatorieae</taxon>
        <taxon>Mikania</taxon>
    </lineage>
</organism>
<dbReference type="InterPro" id="IPR003008">
    <property type="entry name" value="Tubulin_FtsZ_GTPase"/>
</dbReference>
<evidence type="ECO:0000256" key="5">
    <source>
        <dbReference type="ARBA" id="ARBA00011747"/>
    </source>
</evidence>
<dbReference type="InterPro" id="IPR032867">
    <property type="entry name" value="DYW_dom"/>
</dbReference>
<dbReference type="Pfam" id="PF01535">
    <property type="entry name" value="PPR"/>
    <property type="match status" value="3"/>
</dbReference>
<dbReference type="PANTHER" id="PTHR47926:SF381">
    <property type="entry name" value="DYW DOMAIN-CONTAINING PROTEIN"/>
    <property type="match status" value="1"/>
</dbReference>
<dbReference type="EMBL" id="SZYD01000013">
    <property type="protein sequence ID" value="KAD4384320.1"/>
    <property type="molecule type" value="Genomic_DNA"/>
</dbReference>
<keyword evidence="8" id="KW-0677">Repeat</keyword>
<dbReference type="SUPFAM" id="SSF55307">
    <property type="entry name" value="Tubulin C-terminal domain-like"/>
    <property type="match status" value="1"/>
</dbReference>
<evidence type="ECO:0000256" key="9">
    <source>
        <dbReference type="ARBA" id="ARBA00022741"/>
    </source>
</evidence>
<feature type="repeat" description="PPR" evidence="16">
    <location>
        <begin position="444"/>
        <end position="478"/>
    </location>
</feature>
<evidence type="ECO:0000256" key="10">
    <source>
        <dbReference type="ARBA" id="ARBA00022801"/>
    </source>
</evidence>
<dbReference type="GO" id="GO:0005200">
    <property type="term" value="F:structural constituent of cytoskeleton"/>
    <property type="evidence" value="ECO:0007669"/>
    <property type="project" value="InterPro"/>
</dbReference>
<dbReference type="FunFam" id="1.10.287.600:FF:000001">
    <property type="entry name" value="Tubulin alpha chain"/>
    <property type="match status" value="1"/>
</dbReference>
<gene>
    <name evidence="20" type="ORF">E3N88_24488</name>
</gene>
<dbReference type="InterPro" id="IPR046848">
    <property type="entry name" value="E_motif"/>
</dbReference>
<dbReference type="GO" id="GO:0007017">
    <property type="term" value="P:microtubule-based process"/>
    <property type="evidence" value="ECO:0007669"/>
    <property type="project" value="InterPro"/>
</dbReference>
<keyword evidence="7" id="KW-0493">Microtubule</keyword>
<comment type="cofactor">
    <cofactor evidence="1">
        <name>Mg(2+)</name>
        <dbReference type="ChEBI" id="CHEBI:18420"/>
    </cofactor>
</comment>
<proteinExistence type="inferred from homology"/>
<comment type="subcellular location">
    <subcellularLocation>
        <location evidence="2">Cytoplasm</location>
        <location evidence="2">Cytoskeleton</location>
    </subcellularLocation>
</comment>
<feature type="repeat" description="PPR" evidence="16">
    <location>
        <begin position="114"/>
        <end position="148"/>
    </location>
</feature>
<keyword evidence="6" id="KW-0963">Cytoplasm</keyword>
<dbReference type="GO" id="GO:0003723">
    <property type="term" value="F:RNA binding"/>
    <property type="evidence" value="ECO:0007669"/>
    <property type="project" value="InterPro"/>
</dbReference>
<dbReference type="InterPro" id="IPR002885">
    <property type="entry name" value="PPR_rpt"/>
</dbReference>
<dbReference type="Pfam" id="PF20431">
    <property type="entry name" value="E_motif"/>
    <property type="match status" value="1"/>
</dbReference>
<evidence type="ECO:0008006" key="22">
    <source>
        <dbReference type="Google" id="ProtNLM"/>
    </source>
</evidence>
<dbReference type="Pfam" id="PF03953">
    <property type="entry name" value="Tubulin_C"/>
    <property type="match status" value="1"/>
</dbReference>
<dbReference type="GO" id="GO:0009451">
    <property type="term" value="P:RNA modification"/>
    <property type="evidence" value="ECO:0007669"/>
    <property type="project" value="InterPro"/>
</dbReference>
<dbReference type="Gene3D" id="1.25.40.10">
    <property type="entry name" value="Tetratricopeptide repeat domain"/>
    <property type="match status" value="4"/>
</dbReference>
<feature type="domain" description="Tubulin/FtsZ GTPase" evidence="18">
    <location>
        <begin position="729"/>
        <end position="916"/>
    </location>
</feature>
<evidence type="ECO:0000256" key="11">
    <source>
        <dbReference type="ARBA" id="ARBA00022842"/>
    </source>
</evidence>
<evidence type="ECO:0000259" key="19">
    <source>
        <dbReference type="SMART" id="SM00865"/>
    </source>
</evidence>
<dbReference type="SMART" id="SM00864">
    <property type="entry name" value="Tubulin"/>
    <property type="match status" value="1"/>
</dbReference>
<dbReference type="Pfam" id="PF14432">
    <property type="entry name" value="DYW_deaminase"/>
    <property type="match status" value="1"/>
</dbReference>
<dbReference type="GO" id="GO:0005525">
    <property type="term" value="F:GTP binding"/>
    <property type="evidence" value="ECO:0007669"/>
    <property type="project" value="UniProtKB-KW"/>
</dbReference>
<feature type="repeat" description="PPR" evidence="16">
    <location>
        <begin position="318"/>
        <end position="357"/>
    </location>
</feature>
<dbReference type="PROSITE" id="PS00227">
    <property type="entry name" value="TUBULIN"/>
    <property type="match status" value="1"/>
</dbReference>
<dbReference type="FunFam" id="1.25.40.10:FF:000381">
    <property type="entry name" value="Pentatricopeptide repeat-containing protein"/>
    <property type="match status" value="1"/>
</dbReference>
<dbReference type="FunFam" id="3.30.1330.20:FF:000001">
    <property type="entry name" value="Tubulin alpha chain"/>
    <property type="match status" value="1"/>
</dbReference>
<dbReference type="GO" id="GO:0016787">
    <property type="term" value="F:hydrolase activity"/>
    <property type="evidence" value="ECO:0007669"/>
    <property type="project" value="UniProtKB-KW"/>
</dbReference>
<dbReference type="Pfam" id="PF00091">
    <property type="entry name" value="Tubulin"/>
    <property type="match status" value="1"/>
</dbReference>
<dbReference type="SUPFAM" id="SSF52490">
    <property type="entry name" value="Tubulin nucleotide-binding domain-like"/>
    <property type="match status" value="1"/>
</dbReference>
<evidence type="ECO:0000313" key="20">
    <source>
        <dbReference type="EMBL" id="KAD4384320.1"/>
    </source>
</evidence>
<dbReference type="PRINTS" id="PR01161">
    <property type="entry name" value="TUBULIN"/>
</dbReference>
<feature type="compositionally biased region" description="Basic and acidic residues" evidence="17">
    <location>
        <begin position="30"/>
        <end position="43"/>
    </location>
</feature>
<dbReference type="PROSITE" id="PS51375">
    <property type="entry name" value="PPR"/>
    <property type="match status" value="4"/>
</dbReference>
<dbReference type="FunFam" id="1.25.40.10:FF:000776">
    <property type="entry name" value="Pentatricopeptide repeat-containing protein At3g13880"/>
    <property type="match status" value="1"/>
</dbReference>
<dbReference type="InterPro" id="IPR036525">
    <property type="entry name" value="Tubulin/FtsZ_GTPase_sf"/>
</dbReference>
<keyword evidence="13" id="KW-0206">Cytoskeleton</keyword>